<keyword evidence="3" id="KW-1133">Transmembrane helix</keyword>
<dbReference type="PANTHER" id="PTHR43520">
    <property type="entry name" value="ATP7, ISOFORM B"/>
    <property type="match status" value="1"/>
</dbReference>
<evidence type="ECO:0000313" key="5">
    <source>
        <dbReference type="Proteomes" id="UP000004322"/>
    </source>
</evidence>
<comment type="caution">
    <text evidence="4">The sequence shown here is derived from an EMBL/GenBank/DDBJ whole genome shotgun (WGS) entry which is preliminary data.</text>
</comment>
<feature type="compositionally biased region" description="Basic residues" evidence="2">
    <location>
        <begin position="1"/>
        <end position="12"/>
    </location>
</feature>
<evidence type="ECO:0000313" key="4">
    <source>
        <dbReference type="EMBL" id="EHI73671.1"/>
    </source>
</evidence>
<accession>G5JNZ5</accession>
<proteinExistence type="predicted"/>
<dbReference type="AlphaFoldDB" id="G5JNZ5"/>
<dbReference type="GO" id="GO:0005507">
    <property type="term" value="F:copper ion binding"/>
    <property type="evidence" value="ECO:0007669"/>
    <property type="project" value="TreeGrafter"/>
</dbReference>
<dbReference type="GO" id="GO:0055070">
    <property type="term" value="P:copper ion homeostasis"/>
    <property type="evidence" value="ECO:0007669"/>
    <property type="project" value="TreeGrafter"/>
</dbReference>
<keyword evidence="5" id="KW-1185">Reference proteome</keyword>
<protein>
    <submittedName>
        <fullName evidence="4">Copper-exporting P-type ATPase B domain protein</fullName>
    </submittedName>
</protein>
<feature type="region of interest" description="Disordered" evidence="2">
    <location>
        <begin position="1"/>
        <end position="31"/>
    </location>
</feature>
<dbReference type="GO" id="GO:0016020">
    <property type="term" value="C:membrane"/>
    <property type="evidence" value="ECO:0007669"/>
    <property type="project" value="TreeGrafter"/>
</dbReference>
<feature type="transmembrane region" description="Helical" evidence="3">
    <location>
        <begin position="106"/>
        <end position="127"/>
    </location>
</feature>
<feature type="transmembrane region" description="Helical" evidence="3">
    <location>
        <begin position="42"/>
        <end position="62"/>
    </location>
</feature>
<keyword evidence="1" id="KW-1278">Translocase</keyword>
<keyword evidence="3" id="KW-0812">Transmembrane</keyword>
<dbReference type="eggNOG" id="COG2217">
    <property type="taxonomic scope" value="Bacteria"/>
</dbReference>
<name>G5JNZ5_STRCG</name>
<dbReference type="GO" id="GO:0043682">
    <property type="term" value="F:P-type divalent copper transporter activity"/>
    <property type="evidence" value="ECO:0007669"/>
    <property type="project" value="TreeGrafter"/>
</dbReference>
<dbReference type="Proteomes" id="UP000004322">
    <property type="component" value="Unassembled WGS sequence"/>
</dbReference>
<evidence type="ECO:0000256" key="3">
    <source>
        <dbReference type="SAM" id="Phobius"/>
    </source>
</evidence>
<sequence length="182" mass="20517">MNHQHNHHNHHHTNQDYSSHSHHSHGGGMAHSGHAEMFKEKFWISLILFLPVLFLSPVMGLNLPFQFTFSGSNWIVLVLSTAVFFYGGVPFITGAKDEIKTKSPGIMTLVAMGISVAYFYSVYAFIANNFIGGDHVMDFFWELVTLVVIMLLGHWIEMKAISNASSSLEQLAKLLPDVRRKM</sequence>
<evidence type="ECO:0000256" key="2">
    <source>
        <dbReference type="SAM" id="MobiDB-lite"/>
    </source>
</evidence>
<dbReference type="PANTHER" id="PTHR43520:SF8">
    <property type="entry name" value="P-TYPE CU(+) TRANSPORTER"/>
    <property type="match status" value="1"/>
</dbReference>
<feature type="transmembrane region" description="Helical" evidence="3">
    <location>
        <begin position="74"/>
        <end position="94"/>
    </location>
</feature>
<evidence type="ECO:0000256" key="1">
    <source>
        <dbReference type="ARBA" id="ARBA00022967"/>
    </source>
</evidence>
<organism evidence="4 5">
    <name type="scientific">Streptococcus criceti HS-6</name>
    <dbReference type="NCBI Taxonomy" id="873449"/>
    <lineage>
        <taxon>Bacteria</taxon>
        <taxon>Bacillati</taxon>
        <taxon>Bacillota</taxon>
        <taxon>Bacilli</taxon>
        <taxon>Lactobacillales</taxon>
        <taxon>Streptococcaceae</taxon>
        <taxon>Streptococcus</taxon>
    </lineage>
</organism>
<gene>
    <name evidence="4" type="ORF">STRCR_1526</name>
</gene>
<dbReference type="STRING" id="873449.STRCR_1526"/>
<reference evidence="4" key="1">
    <citation type="submission" date="2011-07" db="EMBL/GenBank/DDBJ databases">
        <authorList>
            <person name="Stanhope M.J."/>
            <person name="Durkin A.S."/>
            <person name="Hostetler J."/>
            <person name="Kim M."/>
            <person name="Radune D."/>
            <person name="Singh I."/>
            <person name="Town C.D."/>
        </authorList>
    </citation>
    <scope>NUCLEOTIDE SEQUENCE [LARGE SCALE GENOMIC DNA]</scope>
    <source>
        <strain evidence="4">HS-6</strain>
    </source>
</reference>
<dbReference type="EMBL" id="AEUV02000002">
    <property type="protein sequence ID" value="EHI73671.1"/>
    <property type="molecule type" value="Genomic_DNA"/>
</dbReference>
<keyword evidence="3" id="KW-0472">Membrane</keyword>
<feature type="transmembrane region" description="Helical" evidence="3">
    <location>
        <begin position="139"/>
        <end position="156"/>
    </location>
</feature>